<accession>A0ABR7CK01</accession>
<sequence>MLTASVVTYHTSLPEAGAVLDCVLRSSIDKLYIIDNSRNDALRILEKRSSKIRYIHNANIGYGGAHNLAIREAMELGAKYHVVLNPDIRFAPETIESLACYMDAHEDVGQIMPKVFYPDGRLQYLCKLLPTPADLIFRRFLPTGWAKKSRERFELRFSDYDKEKNIPFLSGCFMFLRVEALCKVGLFDERFFMYGEDIDLSRRMHLQYRTMYYPGASIVHLHEAASYKNRRMLLIHIRNIIRYFNKWGWFFDAQRRKINRRLLKDLNYNR</sequence>
<dbReference type="CDD" id="cd04186">
    <property type="entry name" value="GT_2_like_c"/>
    <property type="match status" value="1"/>
</dbReference>
<dbReference type="Pfam" id="PF00535">
    <property type="entry name" value="Glycos_transf_2"/>
    <property type="match status" value="1"/>
</dbReference>
<keyword evidence="3" id="KW-1185">Reference proteome</keyword>
<organism evidence="2 3">
    <name type="scientific">Alistipes hominis</name>
    <dbReference type="NCBI Taxonomy" id="2763015"/>
    <lineage>
        <taxon>Bacteria</taxon>
        <taxon>Pseudomonadati</taxon>
        <taxon>Bacteroidota</taxon>
        <taxon>Bacteroidia</taxon>
        <taxon>Bacteroidales</taxon>
        <taxon>Rikenellaceae</taxon>
        <taxon>Alistipes</taxon>
    </lineage>
</organism>
<dbReference type="PANTHER" id="PTHR43179:SF10">
    <property type="entry name" value="GLYCOSYL TRANSFERASE"/>
    <property type="match status" value="1"/>
</dbReference>
<dbReference type="Proteomes" id="UP000636891">
    <property type="component" value="Unassembled WGS sequence"/>
</dbReference>
<reference evidence="2 3" key="1">
    <citation type="submission" date="2020-08" db="EMBL/GenBank/DDBJ databases">
        <title>Genome public.</title>
        <authorList>
            <person name="Liu C."/>
            <person name="Sun Q."/>
        </authorList>
    </citation>
    <scope>NUCLEOTIDE SEQUENCE [LARGE SCALE GENOMIC DNA]</scope>
    <source>
        <strain evidence="2 3">New-7</strain>
    </source>
</reference>
<evidence type="ECO:0000259" key="1">
    <source>
        <dbReference type="Pfam" id="PF00535"/>
    </source>
</evidence>
<proteinExistence type="predicted"/>
<protein>
    <submittedName>
        <fullName evidence="2">Glycosyltransferase family 2 protein</fullName>
    </submittedName>
</protein>
<dbReference type="Gene3D" id="3.90.550.10">
    <property type="entry name" value="Spore Coat Polysaccharide Biosynthesis Protein SpsA, Chain A"/>
    <property type="match status" value="1"/>
</dbReference>
<dbReference type="InterPro" id="IPR029044">
    <property type="entry name" value="Nucleotide-diphossugar_trans"/>
</dbReference>
<dbReference type="EMBL" id="JACOOK010000001">
    <property type="protein sequence ID" value="MBC5615992.1"/>
    <property type="molecule type" value="Genomic_DNA"/>
</dbReference>
<feature type="domain" description="Glycosyltransferase 2-like" evidence="1">
    <location>
        <begin position="15"/>
        <end position="181"/>
    </location>
</feature>
<gene>
    <name evidence="2" type="ORF">H8S08_03030</name>
</gene>
<evidence type="ECO:0000313" key="3">
    <source>
        <dbReference type="Proteomes" id="UP000636891"/>
    </source>
</evidence>
<dbReference type="PANTHER" id="PTHR43179">
    <property type="entry name" value="RHAMNOSYLTRANSFERASE WBBL"/>
    <property type="match status" value="1"/>
</dbReference>
<comment type="caution">
    <text evidence="2">The sequence shown here is derived from an EMBL/GenBank/DDBJ whole genome shotgun (WGS) entry which is preliminary data.</text>
</comment>
<dbReference type="SUPFAM" id="SSF53448">
    <property type="entry name" value="Nucleotide-diphospho-sugar transferases"/>
    <property type="match status" value="1"/>
</dbReference>
<name>A0ABR7CK01_9BACT</name>
<dbReference type="RefSeq" id="WP_101571641.1">
    <property type="nucleotide sequence ID" value="NZ_JACOOK010000001.1"/>
</dbReference>
<evidence type="ECO:0000313" key="2">
    <source>
        <dbReference type="EMBL" id="MBC5615992.1"/>
    </source>
</evidence>
<dbReference type="InterPro" id="IPR001173">
    <property type="entry name" value="Glyco_trans_2-like"/>
</dbReference>